<evidence type="ECO:0000313" key="2">
    <source>
        <dbReference type="Proteomes" id="UP001595683"/>
    </source>
</evidence>
<proteinExistence type="predicted"/>
<dbReference type="InterPro" id="IPR036388">
    <property type="entry name" value="WH-like_DNA-bd_sf"/>
</dbReference>
<name>A0ABV7UZ03_9SPHN</name>
<organism evidence="1 2">
    <name type="scientific">Novosphingobium pokkalii</name>
    <dbReference type="NCBI Taxonomy" id="1770194"/>
    <lineage>
        <taxon>Bacteria</taxon>
        <taxon>Pseudomonadati</taxon>
        <taxon>Pseudomonadota</taxon>
        <taxon>Alphaproteobacteria</taxon>
        <taxon>Sphingomonadales</taxon>
        <taxon>Sphingomonadaceae</taxon>
        <taxon>Novosphingobium</taxon>
    </lineage>
</organism>
<evidence type="ECO:0000313" key="1">
    <source>
        <dbReference type="EMBL" id="MFC3670365.1"/>
    </source>
</evidence>
<dbReference type="Gene3D" id="1.10.10.10">
    <property type="entry name" value="Winged helix-like DNA-binding domain superfamily/Winged helix DNA-binding domain"/>
    <property type="match status" value="1"/>
</dbReference>
<dbReference type="Proteomes" id="UP001595683">
    <property type="component" value="Unassembled WGS sequence"/>
</dbReference>
<sequence length="140" mass="15508">MPARRVNPHRVKLHRVYSVQELADCLGVHKNTVRHWQGAGLAAIDGNRPTLFDGKTTKAFLLARQTSRKRPCPPGMIYCFRCREPRPPALGMVEFIPGKGTTGNLAALCETCGTVMHRRANVTKIAAIMPRLAVQIRQAP</sequence>
<dbReference type="InterPro" id="IPR009061">
    <property type="entry name" value="DNA-bd_dom_put_sf"/>
</dbReference>
<keyword evidence="2" id="KW-1185">Reference proteome</keyword>
<reference evidence="2" key="1">
    <citation type="journal article" date="2019" name="Int. J. Syst. Evol. Microbiol.">
        <title>The Global Catalogue of Microorganisms (GCM) 10K type strain sequencing project: providing services to taxonomists for standard genome sequencing and annotation.</title>
        <authorList>
            <consortium name="The Broad Institute Genomics Platform"/>
            <consortium name="The Broad Institute Genome Sequencing Center for Infectious Disease"/>
            <person name="Wu L."/>
            <person name="Ma J."/>
        </authorList>
    </citation>
    <scope>NUCLEOTIDE SEQUENCE [LARGE SCALE GENOMIC DNA]</scope>
    <source>
        <strain evidence="2">KCTC 42224</strain>
    </source>
</reference>
<dbReference type="SUPFAM" id="SSF46955">
    <property type="entry name" value="Putative DNA-binding domain"/>
    <property type="match status" value="1"/>
</dbReference>
<dbReference type="RefSeq" id="WP_191325429.1">
    <property type="nucleotide sequence ID" value="NZ_BMZP01000017.1"/>
</dbReference>
<comment type="caution">
    <text evidence="1">The sequence shown here is derived from an EMBL/GenBank/DDBJ whole genome shotgun (WGS) entry which is preliminary data.</text>
</comment>
<accession>A0ABV7UZ03</accession>
<gene>
    <name evidence="1" type="ORF">ACFOOT_02905</name>
</gene>
<protein>
    <submittedName>
        <fullName evidence="1">Helix-turn-helix domain-containing protein</fullName>
    </submittedName>
</protein>
<dbReference type="EMBL" id="JBHRYE010000006">
    <property type="protein sequence ID" value="MFC3670365.1"/>
    <property type="molecule type" value="Genomic_DNA"/>
</dbReference>